<comment type="caution">
    <text evidence="2">The sequence shown here is derived from an EMBL/GenBank/DDBJ whole genome shotgun (WGS) entry which is preliminary data.</text>
</comment>
<evidence type="ECO:0000313" key="2">
    <source>
        <dbReference type="EMBL" id="OII74100.1"/>
    </source>
</evidence>
<accession>A0A1J4MM73</accession>
<keyword evidence="3" id="KW-1185">Reference proteome</keyword>
<dbReference type="AlphaFoldDB" id="A0A1J4MM73"/>
<evidence type="ECO:0000256" key="1">
    <source>
        <dbReference type="SAM" id="MobiDB-lite"/>
    </source>
</evidence>
<reference evidence="2 3" key="1">
    <citation type="submission" date="2016-10" db="EMBL/GenBank/DDBJ databases">
        <title>Reductive evolution of mitochondrial metabolism and differential evolution of invasion-related proteins in Cryptosporidium.</title>
        <authorList>
            <person name="Liu S."/>
            <person name="Roellig D.M."/>
            <person name="Guo Y."/>
            <person name="Li N."/>
            <person name="Frace M.A."/>
            <person name="Tang K."/>
            <person name="Zhang L."/>
            <person name="Feng Y."/>
            <person name="Xiao L."/>
        </authorList>
    </citation>
    <scope>NUCLEOTIDE SEQUENCE [LARGE SCALE GENOMIC DNA]</scope>
    <source>
        <strain evidence="2">39726</strain>
    </source>
</reference>
<feature type="region of interest" description="Disordered" evidence="1">
    <location>
        <begin position="343"/>
        <end position="371"/>
    </location>
</feature>
<sequence>MFIIERALNIFTLIYEMEAKISLNESRIPKIGLESSASSFNSALDSSTKRNSLSFNTGFIPNQLVLNSSLLSELRQESFSSSKNIPQNIEEPGKYEGKSEASNYKQYKRKSSESKDLVKSSSKFQANVQKLESEAVNILEKGQAQSIPNLELSKIVSPDSSNIQVRKQNNVAATSSLNNHSQSKHKLNAQERQIESKDRNIQASSPRFVRVNSNLVDNSFNTHRMQNIAKGGAFPAVSPISRVYNNTNIHGTSWRTVWPNSNLMSNGGMGDALASPVSAKSMNKFSPASPQQMFSPTSYNQINSNVKYTVTPNPSVVRYIEQKSAEGLASPVGFSPLASPNYRKNVSQSKSNNSTSTANSNLNNLTFSYKG</sequence>
<dbReference type="OrthoDB" id="342662at2759"/>
<feature type="region of interest" description="Disordered" evidence="1">
    <location>
        <begin position="81"/>
        <end position="119"/>
    </location>
</feature>
<protein>
    <submittedName>
        <fullName evidence="2">Uncharacterized protein</fullName>
    </submittedName>
</protein>
<dbReference type="GeneID" id="39979692"/>
<feature type="compositionally biased region" description="Low complexity" evidence="1">
    <location>
        <begin position="345"/>
        <end position="371"/>
    </location>
</feature>
<dbReference type="RefSeq" id="XP_028875320.1">
    <property type="nucleotide sequence ID" value="XM_029019913.1"/>
</dbReference>
<evidence type="ECO:0000313" key="3">
    <source>
        <dbReference type="Proteomes" id="UP000186176"/>
    </source>
</evidence>
<dbReference type="VEuPathDB" id="CryptoDB:cubi_02902"/>
<gene>
    <name evidence="2" type="ORF">cubi_02902</name>
</gene>
<organism evidence="2 3">
    <name type="scientific">Cryptosporidium ubiquitum</name>
    <dbReference type="NCBI Taxonomy" id="857276"/>
    <lineage>
        <taxon>Eukaryota</taxon>
        <taxon>Sar</taxon>
        <taxon>Alveolata</taxon>
        <taxon>Apicomplexa</taxon>
        <taxon>Conoidasida</taxon>
        <taxon>Coccidia</taxon>
        <taxon>Eucoccidiorida</taxon>
        <taxon>Eimeriorina</taxon>
        <taxon>Cryptosporidiidae</taxon>
        <taxon>Cryptosporidium</taxon>
    </lineage>
</organism>
<dbReference type="EMBL" id="LRBP01000013">
    <property type="protein sequence ID" value="OII74100.1"/>
    <property type="molecule type" value="Genomic_DNA"/>
</dbReference>
<name>A0A1J4MM73_9CRYT</name>
<dbReference type="Proteomes" id="UP000186176">
    <property type="component" value="Unassembled WGS sequence"/>
</dbReference>
<proteinExistence type="predicted"/>